<dbReference type="SUPFAM" id="SSF49344">
    <property type="entry name" value="CBD9-like"/>
    <property type="match status" value="1"/>
</dbReference>
<name>A0A1I7A483_9FLAO</name>
<sequence>MIADFGLSQRTYQVNKLSSALELDGYLNEDFWGSAQCASDFIVNYPRFGDTSSFLSKCYMVYAEDAIYIGGEFHDPEPDSISYSLSQRDDVGNADWMAVSIDTYGNKQRAFYFFVTAAGVEIDGLMVDNNLDLSWNAVWKSKVQKQDYGYSVEIKIPYSAIRFPNKEIQHWKVNFKRSVRRKREESYWSPVDPRKYGEIQQAGKVEGIKGIQPPLRLSFTPYLTGYYEKNSEQGEGNYRLNGGLDLKYGITEAFTLDMTLIPDFGQARSDNLVLNLSPFEVQFDENRAFFTEGTDLFGIGDVFYSRRVGGTPYKAQGVSSALKGNEILTANPQKANLLNASKISGRTKNNLGVGVFNAIEGRSFATVRDTVTGLERQVETNPYTNYNIVSLSKPLKNNSYVNFLNSNVQRAGEARNANVTVAQSNIFSKDGDYAVFTGLRLSNLQEQSSSTIGHTAFIDLSRVQGEHNFGFNYNEISDDFNPNDLGYLARNNFREYGLFYKYFDFKPKRNFLRRWSGINMAYTELYAPALFETLRFSAFHRKTYKNFLTVGCDVNVYPLGSLDHFEARSPGNPVQKNAKYDASFFYSSDYSKPFALDVSGYFEDYVGWDQRSASLGVSPRVRVSDKWFLVLDANIDYLVNDFGYVRPIDYESDEIILGERNRNIITNTFTSEFIFTNRMGIDIRVRHNWQNVDYHRFDALGKDGNRVASAYTGRDSEGQEMHDINFNAFSIDLNYRWVFLPGSELRLVYKNNILTQQADLAPSYFNSVGNLFEYAQTNSFSFRLLVFIDALYFKEGQDVL</sequence>
<dbReference type="EMBL" id="FPAS01000002">
    <property type="protein sequence ID" value="SFT69749.1"/>
    <property type="molecule type" value="Genomic_DNA"/>
</dbReference>
<dbReference type="Pfam" id="PF19313">
    <property type="entry name" value="DUF5916"/>
    <property type="match status" value="1"/>
</dbReference>
<gene>
    <name evidence="2" type="ORF">SAMN05216474_1882</name>
</gene>
<proteinExistence type="predicted"/>
<feature type="domain" description="DUF5916" evidence="1">
    <location>
        <begin position="213"/>
        <end position="794"/>
    </location>
</feature>
<accession>A0A1I7A483</accession>
<evidence type="ECO:0000313" key="2">
    <source>
        <dbReference type="EMBL" id="SFT69749.1"/>
    </source>
</evidence>
<reference evidence="2 3" key="1">
    <citation type="submission" date="2016-10" db="EMBL/GenBank/DDBJ databases">
        <authorList>
            <person name="de Groot N.N."/>
        </authorList>
    </citation>
    <scope>NUCLEOTIDE SEQUENCE [LARGE SCALE GENOMIC DNA]</scope>
    <source>
        <strain evidence="2 3">CGMCC 1.7005</strain>
    </source>
</reference>
<dbReference type="Gene3D" id="2.60.40.1190">
    <property type="match status" value="1"/>
</dbReference>
<dbReference type="OrthoDB" id="9786766at2"/>
<dbReference type="InterPro" id="IPR045670">
    <property type="entry name" value="DUF5916"/>
</dbReference>
<dbReference type="AlphaFoldDB" id="A0A1I7A483"/>
<evidence type="ECO:0000259" key="1">
    <source>
        <dbReference type="Pfam" id="PF19313"/>
    </source>
</evidence>
<keyword evidence="3" id="KW-1185">Reference proteome</keyword>
<protein>
    <recommendedName>
        <fullName evidence="1">DUF5916 domain-containing protein</fullName>
    </recommendedName>
</protein>
<dbReference type="STRING" id="477690.SAMN05216474_1882"/>
<dbReference type="CDD" id="cd09618">
    <property type="entry name" value="CBM9_like_2"/>
    <property type="match status" value="1"/>
</dbReference>
<organism evidence="2 3">
    <name type="scientific">Lishizhenia tianjinensis</name>
    <dbReference type="NCBI Taxonomy" id="477690"/>
    <lineage>
        <taxon>Bacteria</taxon>
        <taxon>Pseudomonadati</taxon>
        <taxon>Bacteroidota</taxon>
        <taxon>Flavobacteriia</taxon>
        <taxon>Flavobacteriales</taxon>
        <taxon>Crocinitomicaceae</taxon>
        <taxon>Lishizhenia</taxon>
    </lineage>
</organism>
<dbReference type="RefSeq" id="WP_090248729.1">
    <property type="nucleotide sequence ID" value="NZ_FPAS01000002.1"/>
</dbReference>
<evidence type="ECO:0000313" key="3">
    <source>
        <dbReference type="Proteomes" id="UP000236454"/>
    </source>
</evidence>
<dbReference type="Proteomes" id="UP000236454">
    <property type="component" value="Unassembled WGS sequence"/>
</dbReference>